<dbReference type="SMART" id="SM00174">
    <property type="entry name" value="RHO"/>
    <property type="match status" value="1"/>
</dbReference>
<evidence type="ECO:0000313" key="4">
    <source>
        <dbReference type="Proteomes" id="UP001515480"/>
    </source>
</evidence>
<dbReference type="InterPro" id="IPR001806">
    <property type="entry name" value="Small_GTPase"/>
</dbReference>
<dbReference type="PANTHER" id="PTHR47977">
    <property type="entry name" value="RAS-RELATED PROTEIN RAB"/>
    <property type="match status" value="1"/>
</dbReference>
<dbReference type="SMART" id="SM00173">
    <property type="entry name" value="RAS"/>
    <property type="match status" value="1"/>
</dbReference>
<accession>A0AB34J2J7</accession>
<dbReference type="InterPro" id="IPR027417">
    <property type="entry name" value="P-loop_NTPase"/>
</dbReference>
<gene>
    <name evidence="3" type="ORF">AB1Y20_005157</name>
</gene>
<dbReference type="Proteomes" id="UP001515480">
    <property type="component" value="Unassembled WGS sequence"/>
</dbReference>
<comment type="caution">
    <text evidence="3">The sequence shown here is derived from an EMBL/GenBank/DDBJ whole genome shotgun (WGS) entry which is preliminary data.</text>
</comment>
<dbReference type="InterPro" id="IPR032675">
    <property type="entry name" value="LRR_dom_sf"/>
</dbReference>
<dbReference type="Gene3D" id="3.40.50.300">
    <property type="entry name" value="P-loop containing nucleotide triphosphate hydrolases"/>
    <property type="match status" value="1"/>
</dbReference>
<dbReference type="SUPFAM" id="SSF52047">
    <property type="entry name" value="RNI-like"/>
    <property type="match status" value="1"/>
</dbReference>
<dbReference type="PRINTS" id="PR00449">
    <property type="entry name" value="RASTRNSFRMNG"/>
</dbReference>
<dbReference type="GO" id="GO:0005525">
    <property type="term" value="F:GTP binding"/>
    <property type="evidence" value="ECO:0007669"/>
    <property type="project" value="UniProtKB-KW"/>
</dbReference>
<organism evidence="3 4">
    <name type="scientific">Prymnesium parvum</name>
    <name type="common">Toxic golden alga</name>
    <dbReference type="NCBI Taxonomy" id="97485"/>
    <lineage>
        <taxon>Eukaryota</taxon>
        <taxon>Haptista</taxon>
        <taxon>Haptophyta</taxon>
        <taxon>Prymnesiophyceae</taxon>
        <taxon>Prymnesiales</taxon>
        <taxon>Prymnesiaceae</taxon>
        <taxon>Prymnesium</taxon>
    </lineage>
</organism>
<dbReference type="EMBL" id="JBGBPQ010000013">
    <property type="protein sequence ID" value="KAL1511873.1"/>
    <property type="molecule type" value="Genomic_DNA"/>
</dbReference>
<dbReference type="InterPro" id="IPR050227">
    <property type="entry name" value="Rab"/>
</dbReference>
<keyword evidence="4" id="KW-1185">Reference proteome</keyword>
<dbReference type="NCBIfam" id="TIGR00231">
    <property type="entry name" value="small_GTP"/>
    <property type="match status" value="1"/>
</dbReference>
<dbReference type="CDD" id="cd00154">
    <property type="entry name" value="Rab"/>
    <property type="match status" value="1"/>
</dbReference>
<dbReference type="AlphaFoldDB" id="A0AB34J2J7"/>
<proteinExistence type="predicted"/>
<evidence type="ECO:0000256" key="1">
    <source>
        <dbReference type="ARBA" id="ARBA00022741"/>
    </source>
</evidence>
<reference evidence="3 4" key="1">
    <citation type="journal article" date="2024" name="Science">
        <title>Giant polyketide synthase enzymes in the biosynthesis of giant marine polyether toxins.</title>
        <authorList>
            <person name="Fallon T.R."/>
            <person name="Shende V.V."/>
            <person name="Wierzbicki I.H."/>
            <person name="Pendleton A.L."/>
            <person name="Watervoot N.F."/>
            <person name="Auber R.P."/>
            <person name="Gonzalez D.J."/>
            <person name="Wisecaver J.H."/>
            <person name="Moore B.S."/>
        </authorList>
    </citation>
    <scope>NUCLEOTIDE SEQUENCE [LARGE SCALE GENOMIC DNA]</scope>
    <source>
        <strain evidence="3 4">12B1</strain>
    </source>
</reference>
<evidence type="ECO:0000256" key="2">
    <source>
        <dbReference type="ARBA" id="ARBA00023134"/>
    </source>
</evidence>
<dbReference type="GO" id="GO:0003924">
    <property type="term" value="F:GTPase activity"/>
    <property type="evidence" value="ECO:0007669"/>
    <property type="project" value="InterPro"/>
</dbReference>
<dbReference type="FunFam" id="3.40.50.300:FF:001447">
    <property type="entry name" value="Ras-related protein Rab-1B"/>
    <property type="match status" value="1"/>
</dbReference>
<dbReference type="PROSITE" id="PS51421">
    <property type="entry name" value="RAS"/>
    <property type="match status" value="1"/>
</dbReference>
<evidence type="ECO:0000313" key="3">
    <source>
        <dbReference type="EMBL" id="KAL1511873.1"/>
    </source>
</evidence>
<keyword evidence="1" id="KW-0547">Nucleotide-binding</keyword>
<protein>
    <submittedName>
        <fullName evidence="3">Uncharacterized protein</fullName>
    </submittedName>
</protein>
<keyword evidence="2" id="KW-0342">GTP-binding</keyword>
<dbReference type="SUPFAM" id="SSF52540">
    <property type="entry name" value="P-loop containing nucleoside triphosphate hydrolases"/>
    <property type="match status" value="1"/>
</dbReference>
<dbReference type="InterPro" id="IPR005225">
    <property type="entry name" value="Small_GTP-bd"/>
</dbReference>
<sequence>MAPIRLVRASFVIGLWQDGRVLPSRQEMPEDAFYSGLPGDAEIIAISSPWLTDTHPDPLGDHLAFIAPPLLSLLESYSRAHHAMFAPPSEVAVFWDYMSIFQETLSVRTPAEQHSFSQSLASSAVLFAHRDVSVWIQTTPPMHPPGDGRSPIGYFERGLCVWELHLTALLKDPRRLLDIGQLYCGDHPPSFADFERDVRAYCIARRPPPVIPTRLDALLWNLAFSSALERETACALYAQIFETAASEAQVLLFGSMEWGEQDAILLAEALPSFQRLRYLDLSNNALGEDAVGWLSSTLPPTLEEINLDGVLTIDGKREVRNHVKRAARSRLARSIGSPHDIGNDVTFKLNKVATRGYDELFMVAVVGDSGTGKSSIRNRFSDDIFDEVCIPTVGIDFSARTVLHRGCQARIQIWDAAGSQDSRTMDESHFYRRVHGVVIVFDLSDRRSFHNVKGWLREVNRFARQDVCKILLGNKCDLIHDDWHTPTPPVSHREAQRLAEQHGMLFVAASAKVDKGIDFAFVTLLDDMLAMRDPDRFAPARPVRSPVITGLRCALCCLPKSSGRLGPDEFLLSTRNRNDARYSAQARGCSIM</sequence>
<dbReference type="PROSITE" id="PS51419">
    <property type="entry name" value="RAB"/>
    <property type="match status" value="1"/>
</dbReference>
<dbReference type="Pfam" id="PF00071">
    <property type="entry name" value="Ras"/>
    <property type="match status" value="1"/>
</dbReference>
<dbReference type="Gene3D" id="3.80.10.10">
    <property type="entry name" value="Ribonuclease Inhibitor"/>
    <property type="match status" value="1"/>
</dbReference>
<dbReference type="SMART" id="SM00175">
    <property type="entry name" value="RAB"/>
    <property type="match status" value="1"/>
</dbReference>
<name>A0AB34J2J7_PRYPA</name>